<feature type="transmembrane region" description="Helical" evidence="1">
    <location>
        <begin position="90"/>
        <end position="112"/>
    </location>
</feature>
<name>A0ABR8ER18_NOSLI</name>
<keyword evidence="3" id="KW-1185">Reference proteome</keyword>
<keyword evidence="1" id="KW-0472">Membrane</keyword>
<evidence type="ECO:0000313" key="3">
    <source>
        <dbReference type="Proteomes" id="UP000604661"/>
    </source>
</evidence>
<proteinExistence type="predicted"/>
<dbReference type="Proteomes" id="UP000604661">
    <property type="component" value="Unassembled WGS sequence"/>
</dbReference>
<accession>A0ABR8ER18</accession>
<dbReference type="EMBL" id="JACJTE010000001">
    <property type="protein sequence ID" value="MBD2559359.1"/>
    <property type="molecule type" value="Genomic_DNA"/>
</dbReference>
<dbReference type="InterPro" id="IPR025325">
    <property type="entry name" value="DUF4231"/>
</dbReference>
<dbReference type="NCBIfam" id="NF033634">
    <property type="entry name" value="SLATT_1"/>
    <property type="match status" value="1"/>
</dbReference>
<protein>
    <submittedName>
        <fullName evidence="2">DUF4231 domain-containing protein</fullName>
    </submittedName>
</protein>
<feature type="transmembrane region" description="Helical" evidence="1">
    <location>
        <begin position="55"/>
        <end position="78"/>
    </location>
</feature>
<reference evidence="2 3" key="1">
    <citation type="journal article" date="2020" name="ISME J.">
        <title>Comparative genomics reveals insights into cyanobacterial evolution and habitat adaptation.</title>
        <authorList>
            <person name="Chen M.Y."/>
            <person name="Teng W.K."/>
            <person name="Zhao L."/>
            <person name="Hu C.X."/>
            <person name="Zhou Y.K."/>
            <person name="Han B.P."/>
            <person name="Song L.R."/>
            <person name="Shu W.S."/>
        </authorList>
    </citation>
    <scope>NUCLEOTIDE SEQUENCE [LARGE SCALE GENOMIC DNA]</scope>
    <source>
        <strain evidence="2 3">FACHB-391</strain>
    </source>
</reference>
<keyword evidence="1" id="KW-0812">Transmembrane</keyword>
<comment type="caution">
    <text evidence="2">The sequence shown here is derived from an EMBL/GenBank/DDBJ whole genome shotgun (WGS) entry which is preliminary data.</text>
</comment>
<evidence type="ECO:0000313" key="2">
    <source>
        <dbReference type="EMBL" id="MBD2559359.1"/>
    </source>
</evidence>
<dbReference type="Pfam" id="PF14015">
    <property type="entry name" value="DUF4231"/>
    <property type="match status" value="1"/>
</dbReference>
<gene>
    <name evidence="2" type="ORF">H6G95_01705</name>
</gene>
<sequence>MAKKDSYQEFLKEDFNKLFEGMKLGDVQRHFLRSRWLDQVLWMEGKANFSRDRHYFWRITTIIGGVILPALVSLNINSTLQVNNNRARDLILWSTFGLSQIVAISAAIEEFFHYGERWRHYRRTVESLKTQGWQFSQLTGPYRNYTTHEQAFNVFAGHVEDIIQRDVEIYATQVVQEKKEEKQSQENYFLMPNTKITNLEEKKEEE</sequence>
<organism evidence="2 3">
    <name type="scientific">Nostoc linckia FACHB-391</name>
    <dbReference type="NCBI Taxonomy" id="2692906"/>
    <lineage>
        <taxon>Bacteria</taxon>
        <taxon>Bacillati</taxon>
        <taxon>Cyanobacteriota</taxon>
        <taxon>Cyanophyceae</taxon>
        <taxon>Nostocales</taxon>
        <taxon>Nostocaceae</taxon>
        <taxon>Nostoc</taxon>
    </lineage>
</organism>
<dbReference type="RefSeq" id="WP_190899090.1">
    <property type="nucleotide sequence ID" value="NZ_JACJTE010000001.1"/>
</dbReference>
<keyword evidence="1" id="KW-1133">Transmembrane helix</keyword>
<evidence type="ECO:0000256" key="1">
    <source>
        <dbReference type="SAM" id="Phobius"/>
    </source>
</evidence>